<dbReference type="PANTHER" id="PTHR33443">
    <property type="entry name" value="ZGC:112980"/>
    <property type="match status" value="1"/>
</dbReference>
<name>A0A3P8U976_AMPPE</name>
<protein>
    <submittedName>
        <fullName evidence="1">Uncharacterized protein</fullName>
    </submittedName>
</protein>
<proteinExistence type="predicted"/>
<dbReference type="InterPro" id="IPR053234">
    <property type="entry name" value="RPM1_Interactor"/>
</dbReference>
<dbReference type="PANTHER" id="PTHR33443:SF30">
    <property type="entry name" value="SARCOSINE DEHYDROGENASE-2C PROTEIN"/>
    <property type="match status" value="1"/>
</dbReference>
<dbReference type="Proteomes" id="UP000265080">
    <property type="component" value="Chromosome 3"/>
</dbReference>
<dbReference type="OMA" id="CHSEMCH"/>
<reference evidence="1 2" key="1">
    <citation type="submission" date="2018-03" db="EMBL/GenBank/DDBJ databases">
        <title>Finding Nemo's genes: A chromosome-scale reference assembly of the genome of the orange clownfish Amphiprion percula.</title>
        <authorList>
            <person name="Lehmann R."/>
        </authorList>
    </citation>
    <scope>NUCLEOTIDE SEQUENCE</scope>
</reference>
<organism evidence="1 2">
    <name type="scientific">Amphiprion percula</name>
    <name type="common">Orange clownfish</name>
    <name type="synonym">Lutjanus percula</name>
    <dbReference type="NCBI Taxonomy" id="161767"/>
    <lineage>
        <taxon>Eukaryota</taxon>
        <taxon>Metazoa</taxon>
        <taxon>Chordata</taxon>
        <taxon>Craniata</taxon>
        <taxon>Vertebrata</taxon>
        <taxon>Euteleostomi</taxon>
        <taxon>Actinopterygii</taxon>
        <taxon>Neopterygii</taxon>
        <taxon>Teleostei</taxon>
        <taxon>Neoteleostei</taxon>
        <taxon>Acanthomorphata</taxon>
        <taxon>Ovalentaria</taxon>
        <taxon>Pomacentridae</taxon>
        <taxon>Amphiprion</taxon>
    </lineage>
</organism>
<reference evidence="1" key="3">
    <citation type="submission" date="2025-09" db="UniProtKB">
        <authorList>
            <consortium name="Ensembl"/>
        </authorList>
    </citation>
    <scope>IDENTIFICATION</scope>
</reference>
<accession>A0A3P8U976</accession>
<evidence type="ECO:0000313" key="2">
    <source>
        <dbReference type="Proteomes" id="UP000265080"/>
    </source>
</evidence>
<dbReference type="AlphaFoldDB" id="A0A3P8U976"/>
<sequence length="170" mass="18942">MCTTADSGEIIILSDDDDKDCENDLSCLIVEVEDVKKTAPTALDEDLVVTFSRRAEVLPHARYDCPIHPFTATDCETGVPVAGNQLFCDQCFCYICDKLASSCVMWCHSEMCHCNSHKKSPFWHNLRNTALLGGLKPFNLMLSEIDSHLRCAGVQITLTLWKSQAEPPVM</sequence>
<evidence type="ECO:0000313" key="1">
    <source>
        <dbReference type="Ensembl" id="ENSAPEP00000031923.1"/>
    </source>
</evidence>
<dbReference type="Ensembl" id="ENSAPET00000032770.1">
    <property type="protein sequence ID" value="ENSAPEP00000031923.1"/>
    <property type="gene ID" value="ENSAPEG00000022651.1"/>
</dbReference>
<reference evidence="1" key="2">
    <citation type="submission" date="2025-08" db="UniProtKB">
        <authorList>
            <consortium name="Ensembl"/>
        </authorList>
    </citation>
    <scope>IDENTIFICATION</scope>
</reference>
<keyword evidence="2" id="KW-1185">Reference proteome</keyword>
<dbReference type="GeneTree" id="ENSGT00940000175728"/>
<dbReference type="STRING" id="161767.ENSAPEP00000031923"/>